<dbReference type="EMBL" id="LN614827">
    <property type="protein sequence ID" value="CEG56021.1"/>
    <property type="molecule type" value="Genomic_DNA"/>
</dbReference>
<reference evidence="2" key="1">
    <citation type="submission" date="2014-09" db="EMBL/GenBank/DDBJ databases">
        <authorList>
            <person name="Gomez-Valero L."/>
        </authorList>
    </citation>
    <scope>NUCLEOTIDE SEQUENCE [LARGE SCALE GENOMIC DNA]</scope>
    <source>
        <strain evidence="2">ATCC700992</strain>
    </source>
</reference>
<keyword evidence="2" id="KW-1185">Reference proteome</keyword>
<name>A0A098G211_9GAMM</name>
<dbReference type="STRING" id="1212491.LFA_0567"/>
<evidence type="ECO:0000313" key="1">
    <source>
        <dbReference type="EMBL" id="CEG56021.1"/>
    </source>
</evidence>
<gene>
    <name evidence="1" type="ORF">LFA_0567</name>
</gene>
<proteinExistence type="predicted"/>
<evidence type="ECO:0000313" key="2">
    <source>
        <dbReference type="Proteomes" id="UP000032430"/>
    </source>
</evidence>
<dbReference type="KEGG" id="lfa:LFA_0567"/>
<organism evidence="1 2">
    <name type="scientific">Legionella fallonii LLAP-10</name>
    <dbReference type="NCBI Taxonomy" id="1212491"/>
    <lineage>
        <taxon>Bacteria</taxon>
        <taxon>Pseudomonadati</taxon>
        <taxon>Pseudomonadota</taxon>
        <taxon>Gammaproteobacteria</taxon>
        <taxon>Legionellales</taxon>
        <taxon>Legionellaceae</taxon>
        <taxon>Legionella</taxon>
    </lineage>
</organism>
<accession>A0A098G211</accession>
<dbReference type="AlphaFoldDB" id="A0A098G211"/>
<sequence length="74" mass="8373">MKIIQRSNCLELQPISCYFYYYCHPERGEESPAKHIMSHSGDPSLQVSLDDKVGLLSEDTSGSFVQTPPNIKQQ</sequence>
<protein>
    <submittedName>
        <fullName evidence="1">Uncharacterized protein</fullName>
    </submittedName>
</protein>
<dbReference type="HOGENOM" id="CLU_2683311_0_0_6"/>
<dbReference type="Proteomes" id="UP000032430">
    <property type="component" value="Chromosome I"/>
</dbReference>